<dbReference type="Pfam" id="PF01370">
    <property type="entry name" value="Epimerase"/>
    <property type="match status" value="1"/>
</dbReference>
<dbReference type="RefSeq" id="WP_165116964.1">
    <property type="nucleotide sequence ID" value="NZ_JAAKZG010000004.1"/>
</dbReference>
<dbReference type="PANTHER" id="PTHR43103">
    <property type="entry name" value="NUCLEOSIDE-DIPHOSPHATE-SUGAR EPIMERASE"/>
    <property type="match status" value="1"/>
</dbReference>
<dbReference type="InterPro" id="IPR036291">
    <property type="entry name" value="NAD(P)-bd_dom_sf"/>
</dbReference>
<organism evidence="5 6">
    <name type="scientific">Mesorhizobium zhangyense</name>
    <dbReference type="NCBI Taxonomy" id="1776730"/>
    <lineage>
        <taxon>Bacteria</taxon>
        <taxon>Pseudomonadati</taxon>
        <taxon>Pseudomonadota</taxon>
        <taxon>Alphaproteobacteria</taxon>
        <taxon>Hyphomicrobiales</taxon>
        <taxon>Phyllobacteriaceae</taxon>
        <taxon>Mesorhizobium</taxon>
    </lineage>
</organism>
<comment type="caution">
    <text evidence="5">The sequence shown here is derived from an EMBL/GenBank/DDBJ whole genome shotgun (WGS) entry which is preliminary data.</text>
</comment>
<dbReference type="Gene3D" id="3.40.50.720">
    <property type="entry name" value="NAD(P)-binding Rossmann-like Domain"/>
    <property type="match status" value="1"/>
</dbReference>
<evidence type="ECO:0000256" key="2">
    <source>
        <dbReference type="ARBA" id="ARBA00023002"/>
    </source>
</evidence>
<dbReference type="GO" id="GO:0016491">
    <property type="term" value="F:oxidoreductase activity"/>
    <property type="evidence" value="ECO:0007669"/>
    <property type="project" value="UniProtKB-KW"/>
</dbReference>
<evidence type="ECO:0000256" key="1">
    <source>
        <dbReference type="ARBA" id="ARBA00007637"/>
    </source>
</evidence>
<dbReference type="EMBL" id="JAAKZG010000004">
    <property type="protein sequence ID" value="NGN41454.1"/>
    <property type="molecule type" value="Genomic_DNA"/>
</dbReference>
<name>A0A7C9R6P7_9HYPH</name>
<proteinExistence type="inferred from homology"/>
<keyword evidence="6" id="KW-1185">Reference proteome</keyword>
<reference evidence="5 6" key="1">
    <citation type="submission" date="2020-02" db="EMBL/GenBank/DDBJ databases">
        <title>Genome sequence of the type strain CGMCC 1.15528 of Mesorhizobium zhangyense.</title>
        <authorList>
            <person name="Gao J."/>
            <person name="Sun J."/>
        </authorList>
    </citation>
    <scope>NUCLEOTIDE SEQUENCE [LARGE SCALE GENOMIC DNA]</scope>
    <source>
        <strain evidence="5 6">CGMCC 1.15528</strain>
    </source>
</reference>
<protein>
    <submittedName>
        <fullName evidence="5">NAD(P)-dependent oxidoreductase</fullName>
    </submittedName>
</protein>
<evidence type="ECO:0000256" key="3">
    <source>
        <dbReference type="ARBA" id="ARBA00023027"/>
    </source>
</evidence>
<dbReference type="AlphaFoldDB" id="A0A7C9R6P7"/>
<dbReference type="InterPro" id="IPR001509">
    <property type="entry name" value="Epimerase_deHydtase"/>
</dbReference>
<accession>A0A7C9R6P7</accession>
<comment type="similarity">
    <text evidence="1">Belongs to the NAD(P)-dependent epimerase/dehydratase family.</text>
</comment>
<gene>
    <name evidence="5" type="ORF">G6N74_10275</name>
</gene>
<evidence type="ECO:0000313" key="5">
    <source>
        <dbReference type="EMBL" id="NGN41454.1"/>
    </source>
</evidence>
<keyword evidence="3" id="KW-0520">NAD</keyword>
<keyword evidence="2" id="KW-0560">Oxidoreductase</keyword>
<feature type="domain" description="NAD-dependent epimerase/dehydratase" evidence="4">
    <location>
        <begin position="9"/>
        <end position="166"/>
    </location>
</feature>
<dbReference type="SUPFAM" id="SSF51735">
    <property type="entry name" value="NAD(P)-binding Rossmann-fold domains"/>
    <property type="match status" value="1"/>
</dbReference>
<sequence length="268" mass="29086">MTDNAQKNVLLTGASGALGRMLAPRLAAAGYALRLSDIVPFPDPVPQGATFVQADLSDAQAVAGIMDGIGCVLHFGGVSLEKPFDEILAANIVGITNLFEAARRQKARVVFASSNHTIGFYERGTMLDTDMPYRPDGYYGLSKAYGELLGRMFFDKHGVESVHIRIGSCLPEPVEARNLSTWLSHDDLFRFVCSAVDAPVTGHAIVWGASANTCSWWEADDRERIGYAPQDNAEDFAEKIASIRTDDAITERYQGGVFCAQGFSRDTP</sequence>
<evidence type="ECO:0000259" key="4">
    <source>
        <dbReference type="Pfam" id="PF01370"/>
    </source>
</evidence>
<dbReference type="Proteomes" id="UP000481252">
    <property type="component" value="Unassembled WGS sequence"/>
</dbReference>
<dbReference type="PANTHER" id="PTHR43103:SF5">
    <property type="entry name" value="4-EPIMERASE, PUTATIVE (AFU_ORTHOLOGUE AFUA_7G00360)-RELATED"/>
    <property type="match status" value="1"/>
</dbReference>
<evidence type="ECO:0000313" key="6">
    <source>
        <dbReference type="Proteomes" id="UP000481252"/>
    </source>
</evidence>